<proteinExistence type="predicted"/>
<evidence type="ECO:0000256" key="1">
    <source>
        <dbReference type="SAM" id="MobiDB-lite"/>
    </source>
</evidence>
<name>A0A3P6C768_BRAOL</name>
<accession>A0A3P6C768</accession>
<organism evidence="2">
    <name type="scientific">Brassica oleracea</name>
    <name type="common">Wild cabbage</name>
    <dbReference type="NCBI Taxonomy" id="3712"/>
    <lineage>
        <taxon>Eukaryota</taxon>
        <taxon>Viridiplantae</taxon>
        <taxon>Streptophyta</taxon>
        <taxon>Embryophyta</taxon>
        <taxon>Tracheophyta</taxon>
        <taxon>Spermatophyta</taxon>
        <taxon>Magnoliopsida</taxon>
        <taxon>eudicotyledons</taxon>
        <taxon>Gunneridae</taxon>
        <taxon>Pentapetalae</taxon>
        <taxon>rosids</taxon>
        <taxon>malvids</taxon>
        <taxon>Brassicales</taxon>
        <taxon>Brassicaceae</taxon>
        <taxon>Brassiceae</taxon>
        <taxon>Brassica</taxon>
    </lineage>
</organism>
<reference evidence="2" key="1">
    <citation type="submission" date="2018-11" db="EMBL/GenBank/DDBJ databases">
        <authorList>
            <consortium name="Genoscope - CEA"/>
            <person name="William W."/>
        </authorList>
    </citation>
    <scope>NUCLEOTIDE SEQUENCE</scope>
</reference>
<dbReference type="AlphaFoldDB" id="A0A3P6C768"/>
<feature type="compositionally biased region" description="Basic and acidic residues" evidence="1">
    <location>
        <begin position="29"/>
        <end position="40"/>
    </location>
</feature>
<evidence type="ECO:0000313" key="2">
    <source>
        <dbReference type="EMBL" id="VDD10128.1"/>
    </source>
</evidence>
<gene>
    <name evidence="2" type="ORF">BOLC4T25498H</name>
</gene>
<protein>
    <submittedName>
        <fullName evidence="2">Uncharacterized protein</fullName>
    </submittedName>
</protein>
<feature type="region of interest" description="Disordered" evidence="1">
    <location>
        <begin position="1"/>
        <end position="40"/>
    </location>
</feature>
<sequence length="40" mass="4704">MPPAPGLKLKRNMLSSRLHQTKKIWSKLKSQERKQKMVLS</sequence>
<dbReference type="EMBL" id="LR031873">
    <property type="protein sequence ID" value="VDD10128.1"/>
    <property type="molecule type" value="Genomic_DNA"/>
</dbReference>